<gene>
    <name evidence="7" type="primary">cbiA</name>
    <name evidence="10" type="ORF">BR63_04695</name>
</gene>
<comment type="miscellaneous">
    <text evidence="7">The a and c carboxylates of cobyrinate are activated for nucleophilic attack via formation of a phosphorylated intermediate by ATP. CbiA catalyzes first the amidation of the c-carboxylate, and then that of the a-carboxylate.</text>
</comment>
<feature type="site" description="Increases nucleophilicity of active site Cys" evidence="7">
    <location>
        <position position="437"/>
    </location>
</feature>
<dbReference type="EC" id="6.3.5.11" evidence="7"/>
<feature type="domain" description="CobQ/CobB/MinD/ParA nucleotide binding" evidence="8">
    <location>
        <begin position="7"/>
        <end position="192"/>
    </location>
</feature>
<dbReference type="RefSeq" id="WP_034419855.1">
    <property type="nucleotide sequence ID" value="NZ_CP045798.1"/>
</dbReference>
<dbReference type="EMBL" id="CP045798">
    <property type="protein sequence ID" value="QNB45667.1"/>
    <property type="molecule type" value="Genomic_DNA"/>
</dbReference>
<evidence type="ECO:0000256" key="5">
    <source>
        <dbReference type="ARBA" id="ARBA00022842"/>
    </source>
</evidence>
<dbReference type="InterPro" id="IPR011698">
    <property type="entry name" value="GATase_3"/>
</dbReference>
<reference evidence="10 11" key="1">
    <citation type="journal article" date="2019" name="Front. Microbiol.">
        <title>Thermoanaerosceptrum fracticalcis gen. nov. sp. nov., a Novel Fumarate-Fermenting Microorganism From a Deep Fractured Carbonate Aquifer of the US Great Basin.</title>
        <authorList>
            <person name="Hamilton-Brehm S.D."/>
            <person name="Stewart L.E."/>
            <person name="Zavarin M."/>
            <person name="Caldwell M."/>
            <person name="Lawson P.A."/>
            <person name="Onstott T.C."/>
            <person name="Grzymski J."/>
            <person name="Neveux I."/>
            <person name="Lollar B.S."/>
            <person name="Russell C.E."/>
            <person name="Moser D.P."/>
        </authorList>
    </citation>
    <scope>NUCLEOTIDE SEQUENCE [LARGE SCALE GENOMIC DNA]</scope>
    <source>
        <strain evidence="10 11">DRI-13</strain>
    </source>
</reference>
<dbReference type="SUPFAM" id="SSF52540">
    <property type="entry name" value="P-loop containing nucleoside triphosphate hydrolases"/>
    <property type="match status" value="1"/>
</dbReference>
<evidence type="ECO:0000256" key="7">
    <source>
        <dbReference type="HAMAP-Rule" id="MF_00027"/>
    </source>
</evidence>
<evidence type="ECO:0000256" key="1">
    <source>
        <dbReference type="ARBA" id="ARBA00001946"/>
    </source>
</evidence>
<dbReference type="OrthoDB" id="9764035at2"/>
<feature type="active site" description="Nucleophile" evidence="7">
    <location>
        <position position="334"/>
    </location>
</feature>
<dbReference type="Gene3D" id="3.40.50.300">
    <property type="entry name" value="P-loop containing nucleotide triphosphate hydrolases"/>
    <property type="match status" value="2"/>
</dbReference>
<keyword evidence="7" id="KW-0169">Cobalamin biosynthesis</keyword>
<dbReference type="InterPro" id="IPR029062">
    <property type="entry name" value="Class_I_gatase-like"/>
</dbReference>
<dbReference type="PANTHER" id="PTHR43873">
    <property type="entry name" value="COBYRINATE A,C-DIAMIDE SYNTHASE"/>
    <property type="match status" value="1"/>
</dbReference>
<dbReference type="InterPro" id="IPR002586">
    <property type="entry name" value="CobQ/CobB/MinD/ParA_Nub-bd_dom"/>
</dbReference>
<dbReference type="GO" id="GO:0042242">
    <property type="term" value="F:cobyrinic acid a,c-diamide synthase activity"/>
    <property type="evidence" value="ECO:0007669"/>
    <property type="project" value="UniProtKB-UniRule"/>
</dbReference>
<feature type="domain" description="CobB/CobQ-like glutamine amidotransferase" evidence="9">
    <location>
        <begin position="251"/>
        <end position="443"/>
    </location>
</feature>
<evidence type="ECO:0000259" key="8">
    <source>
        <dbReference type="Pfam" id="PF01656"/>
    </source>
</evidence>
<dbReference type="CDD" id="cd03130">
    <property type="entry name" value="GATase1_CobB"/>
    <property type="match status" value="1"/>
</dbReference>
<dbReference type="KEGG" id="tfr:BR63_04695"/>
<dbReference type="PANTHER" id="PTHR43873:SF1">
    <property type="entry name" value="COBYRINATE A,C-DIAMIDE SYNTHASE"/>
    <property type="match status" value="1"/>
</dbReference>
<evidence type="ECO:0000256" key="4">
    <source>
        <dbReference type="ARBA" id="ARBA00022840"/>
    </source>
</evidence>
<protein>
    <recommendedName>
        <fullName evidence="7">Cobyrinate a,c-diamide synthase</fullName>
        <ecNumber evidence="7">6.3.5.11</ecNumber>
    </recommendedName>
    <alternativeName>
        <fullName evidence="7">Cobyrinic acid a,c-diamide synthetase</fullName>
    </alternativeName>
</protein>
<comment type="similarity">
    <text evidence="7">Belongs to the CobB/CbiA family.</text>
</comment>
<dbReference type="InterPro" id="IPR004484">
    <property type="entry name" value="CbiA/CobB_synth"/>
</dbReference>
<sequence>MRLPRLVIGGTQSGVGKTTITTGILGTLTKHGLRVQAYKVGPDYIDPGYHTLVTGIPSRNLDGWMVDDISILQLFKKASSQAQFSLVEGVMGLYDGVKGEKHLASTAAIAKLLQAPVILIVDAHGAATSVAAMVLGFKVFDPEVNIAGVFLNRVGSVRHLDMIQNALDTYCPLPVIGFLEKDVALKMPERHLGLVPAGEDSTVKEVLAQITDRIARNLDLETLLKIAHGAPPLPHVPEITVGEAISGHNLQVAVAYDDAFNFYYQDNFDLLESYGIKILKFSPLQDKALPPNIHGIILGGGYPEVFLTRLSANQAMLQELRNACIRGVPIYAECGGYMYLTEGVIDFSGAFYPLAGIIPGKSQMNQRLSMLGYAEGTLMTDCLLGERGTKLKGHEFHYSTMLEIDDKARPLYITYTRKKEPVYAGYAAGNVFASYLHLHFAGNRRALHHLIKAWRLFQEKGAGVEQT</sequence>
<dbReference type="GO" id="GO:0005524">
    <property type="term" value="F:ATP binding"/>
    <property type="evidence" value="ECO:0007669"/>
    <property type="project" value="UniProtKB-UniRule"/>
</dbReference>
<accession>A0A7G6E0R3</accession>
<comment type="pathway">
    <text evidence="7">Cofactor biosynthesis; adenosylcobalamin biosynthesis; cob(II)yrinate a,c-diamide from sirohydrochlorin (anaerobic route): step 10/10.</text>
</comment>
<evidence type="ECO:0000256" key="6">
    <source>
        <dbReference type="ARBA" id="ARBA00022962"/>
    </source>
</evidence>
<comment type="catalytic activity">
    <reaction evidence="7">
        <text>cob(II)yrinate + 2 L-glutamine + 2 ATP + 2 H2O = cob(II)yrinate a,c diamide + 2 L-glutamate + 2 ADP + 2 phosphate + 2 H(+)</text>
        <dbReference type="Rhea" id="RHEA:26289"/>
        <dbReference type="ChEBI" id="CHEBI:15377"/>
        <dbReference type="ChEBI" id="CHEBI:15378"/>
        <dbReference type="ChEBI" id="CHEBI:29985"/>
        <dbReference type="ChEBI" id="CHEBI:30616"/>
        <dbReference type="ChEBI" id="CHEBI:43474"/>
        <dbReference type="ChEBI" id="CHEBI:58359"/>
        <dbReference type="ChEBI" id="CHEBI:58537"/>
        <dbReference type="ChEBI" id="CHEBI:58894"/>
        <dbReference type="ChEBI" id="CHEBI:456216"/>
        <dbReference type="EC" id="6.3.5.11"/>
    </reaction>
</comment>
<evidence type="ECO:0000256" key="3">
    <source>
        <dbReference type="ARBA" id="ARBA00022741"/>
    </source>
</evidence>
<dbReference type="CDD" id="cd05388">
    <property type="entry name" value="CobB_N"/>
    <property type="match status" value="1"/>
</dbReference>
<keyword evidence="6 7" id="KW-0315">Glutamine amidotransferase</keyword>
<keyword evidence="5 7" id="KW-0460">Magnesium</keyword>
<dbReference type="NCBIfam" id="TIGR00379">
    <property type="entry name" value="cobB"/>
    <property type="match status" value="1"/>
</dbReference>
<dbReference type="InterPro" id="IPR027417">
    <property type="entry name" value="P-loop_NTPase"/>
</dbReference>
<dbReference type="Pfam" id="PF07685">
    <property type="entry name" value="GATase_3"/>
    <property type="match status" value="1"/>
</dbReference>
<dbReference type="Proteomes" id="UP000515847">
    <property type="component" value="Chromosome"/>
</dbReference>
<evidence type="ECO:0000313" key="11">
    <source>
        <dbReference type="Proteomes" id="UP000515847"/>
    </source>
</evidence>
<dbReference type="AlphaFoldDB" id="A0A7G6E0R3"/>
<keyword evidence="11" id="KW-1185">Reference proteome</keyword>
<comment type="cofactor">
    <cofactor evidence="1 7">
        <name>Mg(2+)</name>
        <dbReference type="ChEBI" id="CHEBI:18420"/>
    </cofactor>
</comment>
<comment type="function">
    <text evidence="7">Catalyzes the ATP-dependent amidation of the two carboxylate groups at positions a and c of cobyrinate, using either L-glutamine or ammonia as the nitrogen source.</text>
</comment>
<dbReference type="GO" id="GO:0009236">
    <property type="term" value="P:cobalamin biosynthetic process"/>
    <property type="evidence" value="ECO:0007669"/>
    <property type="project" value="UniProtKB-UniRule"/>
</dbReference>
<keyword evidence="3 7" id="KW-0547">Nucleotide-binding</keyword>
<dbReference type="Pfam" id="PF01656">
    <property type="entry name" value="CbiA"/>
    <property type="match status" value="1"/>
</dbReference>
<keyword evidence="4 7" id="KW-0067">ATP-binding</keyword>
<keyword evidence="2 7" id="KW-0436">Ligase</keyword>
<proteinExistence type="inferred from homology"/>
<dbReference type="PROSITE" id="PS51274">
    <property type="entry name" value="GATASE_COBBQ"/>
    <property type="match status" value="1"/>
</dbReference>
<dbReference type="SUPFAM" id="SSF52317">
    <property type="entry name" value="Class I glutamine amidotransferase-like"/>
    <property type="match status" value="1"/>
</dbReference>
<evidence type="ECO:0000256" key="2">
    <source>
        <dbReference type="ARBA" id="ARBA00022598"/>
    </source>
</evidence>
<name>A0A7G6E0R3_THEFR</name>
<organism evidence="10 11">
    <name type="scientific">Thermanaerosceptrum fracticalcis</name>
    <dbReference type="NCBI Taxonomy" id="1712410"/>
    <lineage>
        <taxon>Bacteria</taxon>
        <taxon>Bacillati</taxon>
        <taxon>Bacillota</taxon>
        <taxon>Clostridia</taxon>
        <taxon>Eubacteriales</taxon>
        <taxon>Peptococcaceae</taxon>
        <taxon>Thermanaerosceptrum</taxon>
    </lineage>
</organism>
<evidence type="ECO:0000259" key="9">
    <source>
        <dbReference type="Pfam" id="PF07685"/>
    </source>
</evidence>
<evidence type="ECO:0000313" key="10">
    <source>
        <dbReference type="EMBL" id="QNB45667.1"/>
    </source>
</evidence>
<dbReference type="Gene3D" id="3.40.50.880">
    <property type="match status" value="1"/>
</dbReference>
<dbReference type="UniPathway" id="UPA00148">
    <property type="reaction ID" value="UER00231"/>
</dbReference>
<dbReference type="NCBIfam" id="NF002204">
    <property type="entry name" value="PRK01077.1"/>
    <property type="match status" value="1"/>
</dbReference>
<dbReference type="HAMAP" id="MF_00027">
    <property type="entry name" value="CobB_CbiA"/>
    <property type="match status" value="1"/>
</dbReference>
<comment type="domain">
    <text evidence="7">Comprises of two domains. The C-terminal domain contains the binding site for glutamine and catalyzes the hydrolysis of this substrate to glutamate and ammonia. The N-terminal domain is anticipated to bind ATP and cobyrinate and catalyzes the ultimate synthesis of the diamide product. The ammonia produced via the glutaminase domain is probably translocated to the adjacent domain via a molecular tunnel, where it reacts with an activated intermediate.</text>
</comment>